<keyword evidence="13" id="KW-1185">Reference proteome</keyword>
<feature type="transmembrane region" description="Helical" evidence="9">
    <location>
        <begin position="411"/>
        <end position="432"/>
    </location>
</feature>
<organism evidence="12 14">
    <name type="scientific">Gordonia amicalis</name>
    <dbReference type="NCBI Taxonomy" id="89053"/>
    <lineage>
        <taxon>Bacteria</taxon>
        <taxon>Bacillati</taxon>
        <taxon>Actinomycetota</taxon>
        <taxon>Actinomycetes</taxon>
        <taxon>Mycobacteriales</taxon>
        <taxon>Gordoniaceae</taxon>
        <taxon>Gordonia</taxon>
    </lineage>
</organism>
<feature type="region of interest" description="Disordered" evidence="8">
    <location>
        <begin position="435"/>
        <end position="477"/>
    </location>
</feature>
<evidence type="ECO:0000256" key="8">
    <source>
        <dbReference type="SAM" id="MobiDB-lite"/>
    </source>
</evidence>
<dbReference type="EMBL" id="JAWLKH010000002">
    <property type="protein sequence ID" value="MDV6311025.1"/>
    <property type="molecule type" value="Genomic_DNA"/>
</dbReference>
<dbReference type="Proteomes" id="UP001185779">
    <property type="component" value="Unassembled WGS sequence"/>
</dbReference>
<accession>A0AAE4U490</accession>
<evidence type="ECO:0000256" key="2">
    <source>
        <dbReference type="ARBA" id="ARBA00022527"/>
    </source>
</evidence>
<keyword evidence="5 12" id="KW-0418">Kinase</keyword>
<evidence type="ECO:0000256" key="9">
    <source>
        <dbReference type="SAM" id="Phobius"/>
    </source>
</evidence>
<keyword evidence="6 7" id="KW-0067">ATP-binding</keyword>
<evidence type="ECO:0000313" key="13">
    <source>
        <dbReference type="Proteomes" id="UP001185779"/>
    </source>
</evidence>
<dbReference type="PANTHER" id="PTHR43289">
    <property type="entry name" value="MITOGEN-ACTIVATED PROTEIN KINASE KINASE KINASE 20-RELATED"/>
    <property type="match status" value="1"/>
</dbReference>
<dbReference type="InterPro" id="IPR008271">
    <property type="entry name" value="Ser/Thr_kinase_AS"/>
</dbReference>
<evidence type="ECO:0000256" key="3">
    <source>
        <dbReference type="ARBA" id="ARBA00022679"/>
    </source>
</evidence>
<reference evidence="12 13" key="1">
    <citation type="submission" date="2023-10" db="EMBL/GenBank/DDBJ databases">
        <title>Development of a sustainable strategy for remediation of hydrocarbon-contaminated territories based on the waste exchange concept.</title>
        <authorList>
            <person name="Krivoruchko A."/>
        </authorList>
    </citation>
    <scope>NUCLEOTIDE SEQUENCE</scope>
    <source>
        <strain evidence="11 13">IEGM 1266</strain>
        <strain evidence="12">IEGM 1279</strain>
    </source>
</reference>
<evidence type="ECO:0000256" key="4">
    <source>
        <dbReference type="ARBA" id="ARBA00022741"/>
    </source>
</evidence>
<feature type="binding site" evidence="7">
    <location>
        <position position="46"/>
    </location>
    <ligand>
        <name>ATP</name>
        <dbReference type="ChEBI" id="CHEBI:30616"/>
    </ligand>
</feature>
<feature type="compositionally biased region" description="Polar residues" evidence="8">
    <location>
        <begin position="351"/>
        <end position="367"/>
    </location>
</feature>
<dbReference type="PROSITE" id="PS00108">
    <property type="entry name" value="PROTEIN_KINASE_ST"/>
    <property type="match status" value="1"/>
</dbReference>
<dbReference type="Gene3D" id="1.10.510.10">
    <property type="entry name" value="Transferase(Phosphotransferase) domain 1"/>
    <property type="match status" value="1"/>
</dbReference>
<gene>
    <name evidence="11" type="ORF">R3P94_05675</name>
    <name evidence="12" type="ORF">R3Q15_03780</name>
</gene>
<dbReference type="Gene3D" id="3.30.200.20">
    <property type="entry name" value="Phosphorylase Kinase, domain 1"/>
    <property type="match status" value="1"/>
</dbReference>
<dbReference type="Pfam" id="PF00069">
    <property type="entry name" value="Pkinase"/>
    <property type="match status" value="1"/>
</dbReference>
<dbReference type="EMBL" id="JAWLKI010000004">
    <property type="protein sequence ID" value="MDV6306833.1"/>
    <property type="molecule type" value="Genomic_DNA"/>
</dbReference>
<keyword evidence="9" id="KW-1133">Transmembrane helix</keyword>
<dbReference type="PROSITE" id="PS00107">
    <property type="entry name" value="PROTEIN_KINASE_ATP"/>
    <property type="match status" value="1"/>
</dbReference>
<sequence length="550" mass="57173">MLLGMSGSRVGTQFGPYRLDALLGRGGMGEVYRAYDTAKDRTVALKLLNPGLADDTMYQERFRRESHAAARLGEPHVIPIHDWGEIEGVLFIDMRLVAGEDLRALLSRETRLEPARAVSIVEQVAAALDAAHTEGLMHRDIKPENVLVDANDFAYLVDFGIAHGADDTHLTQTGTAVGSIAYMAPELFDAASPGPASDIYSLACVLFECLTGQVPHPAKTVSAAIKAAVLSPPPAPSSVNADVPEAMDAVLRTGLAAEPSERYESARELARAARAALSGDPDAGPAADSATSIIKAPHTVIAPVEPAYEPTQIRQTTGPETAAGPQMSGPQQVSAPQSYPESHPEWGGSGTRQLSGPQTFGASQQMSAPAYHVEPQQFSSAQQYPSAYGPPPGYPPAYGQPRQRRSAAIPILLGLIAVVLVGIAVVVGVLLAGSGGDSSEQVADPTTPTITETVAPPPTVENAPQGPRAPAAPPPGSAPCDATVGVGTSVTSCPFAFAVRDAYFSVGQDRSPRVVTAASPVTGQSYAMSCVPEGAIVACRGGNDAVVHIY</sequence>
<keyword evidence="9" id="KW-0472">Membrane</keyword>
<feature type="region of interest" description="Disordered" evidence="8">
    <location>
        <begin position="313"/>
        <end position="401"/>
    </location>
</feature>
<dbReference type="SUPFAM" id="SSF56112">
    <property type="entry name" value="Protein kinase-like (PK-like)"/>
    <property type="match status" value="1"/>
</dbReference>
<feature type="compositionally biased region" description="Polar residues" evidence="8">
    <location>
        <begin position="328"/>
        <end position="340"/>
    </location>
</feature>
<dbReference type="InterPro" id="IPR000719">
    <property type="entry name" value="Prot_kinase_dom"/>
</dbReference>
<protein>
    <recommendedName>
        <fullName evidence="1">non-specific serine/threonine protein kinase</fullName>
        <ecNumber evidence="1">2.7.11.1</ecNumber>
    </recommendedName>
</protein>
<name>A0AAE4U490_9ACTN</name>
<keyword evidence="9" id="KW-0812">Transmembrane</keyword>
<evidence type="ECO:0000256" key="7">
    <source>
        <dbReference type="PROSITE-ProRule" id="PRU10141"/>
    </source>
</evidence>
<dbReference type="GO" id="GO:0005524">
    <property type="term" value="F:ATP binding"/>
    <property type="evidence" value="ECO:0007669"/>
    <property type="project" value="UniProtKB-UniRule"/>
</dbReference>
<keyword evidence="2" id="KW-0723">Serine/threonine-protein kinase</keyword>
<evidence type="ECO:0000313" key="12">
    <source>
        <dbReference type="EMBL" id="MDV6311025.1"/>
    </source>
</evidence>
<dbReference type="InterPro" id="IPR011009">
    <property type="entry name" value="Kinase-like_dom_sf"/>
</dbReference>
<evidence type="ECO:0000259" key="10">
    <source>
        <dbReference type="PROSITE" id="PS50011"/>
    </source>
</evidence>
<proteinExistence type="predicted"/>
<comment type="caution">
    <text evidence="12">The sequence shown here is derived from an EMBL/GenBank/DDBJ whole genome shotgun (WGS) entry which is preliminary data.</text>
</comment>
<evidence type="ECO:0000256" key="5">
    <source>
        <dbReference type="ARBA" id="ARBA00022777"/>
    </source>
</evidence>
<dbReference type="SMART" id="SM00220">
    <property type="entry name" value="S_TKc"/>
    <property type="match status" value="1"/>
</dbReference>
<dbReference type="EC" id="2.7.11.1" evidence="1"/>
<dbReference type="GO" id="GO:0004674">
    <property type="term" value="F:protein serine/threonine kinase activity"/>
    <property type="evidence" value="ECO:0007669"/>
    <property type="project" value="UniProtKB-KW"/>
</dbReference>
<evidence type="ECO:0000256" key="6">
    <source>
        <dbReference type="ARBA" id="ARBA00022840"/>
    </source>
</evidence>
<keyword evidence="4 7" id="KW-0547">Nucleotide-binding</keyword>
<dbReference type="PROSITE" id="PS50011">
    <property type="entry name" value="PROTEIN_KINASE_DOM"/>
    <property type="match status" value="1"/>
</dbReference>
<feature type="domain" description="Protein kinase" evidence="10">
    <location>
        <begin position="17"/>
        <end position="277"/>
    </location>
</feature>
<dbReference type="CDD" id="cd14014">
    <property type="entry name" value="STKc_PknB_like"/>
    <property type="match status" value="1"/>
</dbReference>
<dbReference type="FunFam" id="1.10.510.10:FF:000021">
    <property type="entry name" value="Serine/threonine protein kinase"/>
    <property type="match status" value="1"/>
</dbReference>
<feature type="compositionally biased region" description="Polar residues" evidence="8">
    <location>
        <begin position="437"/>
        <end position="452"/>
    </location>
</feature>
<evidence type="ECO:0000256" key="1">
    <source>
        <dbReference type="ARBA" id="ARBA00012513"/>
    </source>
</evidence>
<dbReference type="PANTHER" id="PTHR43289:SF6">
    <property type="entry name" value="SERINE_THREONINE-PROTEIN KINASE NEKL-3"/>
    <property type="match status" value="1"/>
</dbReference>
<dbReference type="Proteomes" id="UP001185922">
    <property type="component" value="Unassembled WGS sequence"/>
</dbReference>
<dbReference type="AlphaFoldDB" id="A0AAE4U490"/>
<keyword evidence="3" id="KW-0808">Transferase</keyword>
<evidence type="ECO:0000313" key="11">
    <source>
        <dbReference type="EMBL" id="MDV6306833.1"/>
    </source>
</evidence>
<evidence type="ECO:0000313" key="14">
    <source>
        <dbReference type="Proteomes" id="UP001185922"/>
    </source>
</evidence>
<dbReference type="InterPro" id="IPR017441">
    <property type="entry name" value="Protein_kinase_ATP_BS"/>
</dbReference>